<keyword evidence="3" id="KW-0804">Transcription</keyword>
<dbReference type="PRINTS" id="PR00032">
    <property type="entry name" value="HTHARAC"/>
</dbReference>
<evidence type="ECO:0000256" key="3">
    <source>
        <dbReference type="ARBA" id="ARBA00023163"/>
    </source>
</evidence>
<evidence type="ECO:0000313" key="6">
    <source>
        <dbReference type="Proteomes" id="UP001250656"/>
    </source>
</evidence>
<organism evidence="5 6">
    <name type="scientific">Pricia mediterranea</name>
    <dbReference type="NCBI Taxonomy" id="3076079"/>
    <lineage>
        <taxon>Bacteria</taxon>
        <taxon>Pseudomonadati</taxon>
        <taxon>Bacteroidota</taxon>
        <taxon>Flavobacteriia</taxon>
        <taxon>Flavobacteriales</taxon>
        <taxon>Flavobacteriaceae</taxon>
        <taxon>Pricia</taxon>
    </lineage>
</organism>
<name>A0ABU3L506_9FLAO</name>
<dbReference type="InterPro" id="IPR009057">
    <property type="entry name" value="Homeodomain-like_sf"/>
</dbReference>
<dbReference type="EMBL" id="JAVTTP010000001">
    <property type="protein sequence ID" value="MDT7828421.1"/>
    <property type="molecule type" value="Genomic_DNA"/>
</dbReference>
<proteinExistence type="predicted"/>
<comment type="caution">
    <text evidence="5">The sequence shown here is derived from an EMBL/GenBank/DDBJ whole genome shotgun (WGS) entry which is preliminary data.</text>
</comment>
<sequence>MHLSSNYFGDLVKKETGKSAQEYIQNKLIDEAKERVFDPKKSVSEIAYELGFKYPQHFTRLFKQRVGHSPSEFRNLN</sequence>
<dbReference type="SMART" id="SM00342">
    <property type="entry name" value="HTH_ARAC"/>
    <property type="match status" value="1"/>
</dbReference>
<dbReference type="Gene3D" id="1.10.10.60">
    <property type="entry name" value="Homeodomain-like"/>
    <property type="match status" value="2"/>
</dbReference>
<dbReference type="RefSeq" id="WP_314016800.1">
    <property type="nucleotide sequence ID" value="NZ_JAVTTP010000001.1"/>
</dbReference>
<dbReference type="PANTHER" id="PTHR43280">
    <property type="entry name" value="ARAC-FAMILY TRANSCRIPTIONAL REGULATOR"/>
    <property type="match status" value="1"/>
</dbReference>
<keyword evidence="2" id="KW-0238">DNA-binding</keyword>
<gene>
    <name evidence="5" type="ORF">RQM65_07085</name>
</gene>
<dbReference type="PROSITE" id="PS01124">
    <property type="entry name" value="HTH_ARAC_FAMILY_2"/>
    <property type="match status" value="1"/>
</dbReference>
<keyword evidence="1" id="KW-0805">Transcription regulation</keyword>
<accession>A0ABU3L506</accession>
<dbReference type="InterPro" id="IPR020449">
    <property type="entry name" value="Tscrpt_reg_AraC-type_HTH"/>
</dbReference>
<evidence type="ECO:0000259" key="4">
    <source>
        <dbReference type="PROSITE" id="PS01124"/>
    </source>
</evidence>
<dbReference type="Proteomes" id="UP001250656">
    <property type="component" value="Unassembled WGS sequence"/>
</dbReference>
<dbReference type="PANTHER" id="PTHR43280:SF32">
    <property type="entry name" value="TRANSCRIPTIONAL REGULATORY PROTEIN"/>
    <property type="match status" value="1"/>
</dbReference>
<dbReference type="SUPFAM" id="SSF46689">
    <property type="entry name" value="Homeodomain-like"/>
    <property type="match status" value="1"/>
</dbReference>
<evidence type="ECO:0000256" key="2">
    <source>
        <dbReference type="ARBA" id="ARBA00023125"/>
    </source>
</evidence>
<feature type="domain" description="HTH araC/xylS-type" evidence="4">
    <location>
        <begin position="1"/>
        <end position="76"/>
    </location>
</feature>
<keyword evidence="6" id="KW-1185">Reference proteome</keyword>
<reference evidence="5 6" key="1">
    <citation type="submission" date="2023-09" db="EMBL/GenBank/DDBJ databases">
        <title>Novel taxa isolated from Blanes Bay.</title>
        <authorList>
            <person name="Rey-Velasco X."/>
            <person name="Lucena T."/>
        </authorList>
    </citation>
    <scope>NUCLEOTIDE SEQUENCE [LARGE SCALE GENOMIC DNA]</scope>
    <source>
        <strain evidence="5 6">S334</strain>
    </source>
</reference>
<protein>
    <submittedName>
        <fullName evidence="5">Helix-turn-helix domain-containing protein</fullName>
    </submittedName>
</protein>
<evidence type="ECO:0000313" key="5">
    <source>
        <dbReference type="EMBL" id="MDT7828421.1"/>
    </source>
</evidence>
<dbReference type="InterPro" id="IPR018060">
    <property type="entry name" value="HTH_AraC"/>
</dbReference>
<dbReference type="Pfam" id="PF12833">
    <property type="entry name" value="HTH_18"/>
    <property type="match status" value="1"/>
</dbReference>
<evidence type="ECO:0000256" key="1">
    <source>
        <dbReference type="ARBA" id="ARBA00023015"/>
    </source>
</evidence>